<name>A0A6M0LEN7_PSEXY</name>
<organism evidence="3 4">
    <name type="scientific">Pseudobutyrivibrio xylanivorans</name>
    <dbReference type="NCBI Taxonomy" id="185007"/>
    <lineage>
        <taxon>Bacteria</taxon>
        <taxon>Bacillati</taxon>
        <taxon>Bacillota</taxon>
        <taxon>Clostridia</taxon>
        <taxon>Lachnospirales</taxon>
        <taxon>Lachnospiraceae</taxon>
        <taxon>Pseudobutyrivibrio</taxon>
    </lineage>
</organism>
<dbReference type="AlphaFoldDB" id="A0A6M0LEN7"/>
<dbReference type="EMBL" id="VTVE01000001">
    <property type="protein sequence ID" value="NEX00926.1"/>
    <property type="molecule type" value="Genomic_DNA"/>
</dbReference>
<protein>
    <recommendedName>
        <fullName evidence="5">DUF2207 domain-containing protein</fullName>
    </recommendedName>
</protein>
<keyword evidence="1" id="KW-0812">Transmembrane</keyword>
<reference evidence="3 4" key="1">
    <citation type="submission" date="2019-09" db="EMBL/GenBank/DDBJ databases">
        <authorList>
            <person name="Pidcock S.E."/>
            <person name="Huws S.A."/>
        </authorList>
    </citation>
    <scope>NUCLEOTIDE SEQUENCE [LARGE SCALE GENOMIC DNA]</scope>
    <source>
        <strain evidence="3 4">MZ8</strain>
    </source>
</reference>
<feature type="signal peptide" evidence="2">
    <location>
        <begin position="1"/>
        <end position="27"/>
    </location>
</feature>
<evidence type="ECO:0000313" key="3">
    <source>
        <dbReference type="EMBL" id="NEX00926.1"/>
    </source>
</evidence>
<keyword evidence="1" id="KW-0472">Membrane</keyword>
<evidence type="ECO:0000313" key="4">
    <source>
        <dbReference type="Proteomes" id="UP000473091"/>
    </source>
</evidence>
<sequence length="313" mass="35291">MNKRLLIFIGAIIICFGFIFNAQTAHAATLDHIYDYEVVVDMRDDGSCDISYHIQWKVLDSTSEGPLTWIKVGIANRFADEFKALSDNIDDIYYYKDGGDFVRLDLDREYTAGEVLNLDFSLHQKNLVQLEGDEAVYRFTPGWFEETPVDRIVIRWNSENVISTSGDDDFENGYYVWVNDKGGYNLQATAYVSYSANQYDYLEGNVETREIAGTLYSISELETLTMLLVFVPLGVLIILFIIFKDKIFINDSYSKERGLGGRYYAHTARGHYGGGGCACACACACAGGGRAGCSKKDFYGTKLYTREIYKALQ</sequence>
<evidence type="ECO:0000256" key="2">
    <source>
        <dbReference type="SAM" id="SignalP"/>
    </source>
</evidence>
<reference evidence="3 4" key="2">
    <citation type="submission" date="2020-03" db="EMBL/GenBank/DDBJ databases">
        <title>Investigating the evolutionary divergence of the Butyrivibrio group.</title>
        <authorList>
            <person name="Skvortsov T."/>
            <person name="Santos F.G."/>
            <person name="Ting K.S."/>
            <person name="Creevey C.J."/>
        </authorList>
    </citation>
    <scope>NUCLEOTIDE SEQUENCE [LARGE SCALE GENOMIC DNA]</scope>
    <source>
        <strain evidence="3 4">MZ8</strain>
    </source>
</reference>
<keyword evidence="2" id="KW-0732">Signal</keyword>
<gene>
    <name evidence="3" type="ORF">F0Q01_03410</name>
</gene>
<feature type="transmembrane region" description="Helical" evidence="1">
    <location>
        <begin position="224"/>
        <end position="243"/>
    </location>
</feature>
<dbReference type="RefSeq" id="WP_090486262.1">
    <property type="nucleotide sequence ID" value="NZ_VTVE01000001.1"/>
</dbReference>
<accession>A0A6M0LEN7</accession>
<comment type="caution">
    <text evidence="3">The sequence shown here is derived from an EMBL/GenBank/DDBJ whole genome shotgun (WGS) entry which is preliminary data.</text>
</comment>
<dbReference type="Proteomes" id="UP000473091">
    <property type="component" value="Unassembled WGS sequence"/>
</dbReference>
<evidence type="ECO:0000256" key="1">
    <source>
        <dbReference type="SAM" id="Phobius"/>
    </source>
</evidence>
<keyword evidence="1" id="KW-1133">Transmembrane helix</keyword>
<proteinExistence type="predicted"/>
<feature type="chain" id="PRO_5026936657" description="DUF2207 domain-containing protein" evidence="2">
    <location>
        <begin position="28"/>
        <end position="313"/>
    </location>
</feature>
<evidence type="ECO:0008006" key="5">
    <source>
        <dbReference type="Google" id="ProtNLM"/>
    </source>
</evidence>